<reference evidence="2 3" key="1">
    <citation type="submission" date="2022-04" db="EMBL/GenBank/DDBJ databases">
        <title>Chromosome-level reference genomes for two strains of Caenorhabditis briggsae: an improved platform for comparative genomics.</title>
        <authorList>
            <person name="Stevens L."/>
            <person name="Andersen E."/>
        </authorList>
    </citation>
    <scope>NUCLEOTIDE SEQUENCE [LARGE SCALE GENOMIC DNA]</scope>
    <source>
        <strain evidence="2">VX34</strain>
        <tissue evidence="2">Whole-organism</tissue>
    </source>
</reference>
<dbReference type="Proteomes" id="UP000829354">
    <property type="component" value="Chromosome X"/>
</dbReference>
<proteinExistence type="predicted"/>
<evidence type="ECO:0000313" key="3">
    <source>
        <dbReference type="Proteomes" id="UP000829354"/>
    </source>
</evidence>
<feature type="compositionally biased region" description="Polar residues" evidence="1">
    <location>
        <begin position="80"/>
        <end position="112"/>
    </location>
</feature>
<evidence type="ECO:0000313" key="2">
    <source>
        <dbReference type="EMBL" id="UMM40861.1"/>
    </source>
</evidence>
<feature type="compositionally biased region" description="Basic and acidic residues" evidence="1">
    <location>
        <begin position="224"/>
        <end position="240"/>
    </location>
</feature>
<dbReference type="AlphaFoldDB" id="A0AAE9JQ05"/>
<feature type="compositionally biased region" description="Basic residues" evidence="1">
    <location>
        <begin position="241"/>
        <end position="254"/>
    </location>
</feature>
<feature type="compositionally biased region" description="Basic residues" evidence="1">
    <location>
        <begin position="214"/>
        <end position="223"/>
    </location>
</feature>
<protein>
    <submittedName>
        <fullName evidence="2">Uncharacterized protein</fullName>
    </submittedName>
</protein>
<evidence type="ECO:0000256" key="1">
    <source>
        <dbReference type="SAM" id="MobiDB-lite"/>
    </source>
</evidence>
<feature type="compositionally biased region" description="Basic and acidic residues" evidence="1">
    <location>
        <begin position="179"/>
        <end position="191"/>
    </location>
</feature>
<name>A0AAE9JQ05_CAEBR</name>
<dbReference type="EMBL" id="CP092625">
    <property type="protein sequence ID" value="UMM40861.1"/>
    <property type="molecule type" value="Genomic_DNA"/>
</dbReference>
<feature type="region of interest" description="Disordered" evidence="1">
    <location>
        <begin position="303"/>
        <end position="329"/>
    </location>
</feature>
<sequence>MPGRGTTDGHAGSSFLNDQTISAIAPISNQSSSTNQLLDNLLHYETPSRRSTKRVSGSCKRVSYSPNPRFKKRPVGRPPSNKSKPNDSCTATHVQHYSRTSRRTIPSQSGASVFQRLLPPVSPRGRRMRKKIFSPEPDLPANRPVGHPKDHPSLATSLDKICKTTPKRSVESEPSVGKQKSESENDTENDRNLSILSTPPPEMKGFNCESAQGKPRRCRKRAMSRLDTHSTSDSDDERSKKFPRKPRKPRKARKTGYSMLDLYADSDYEERCNKKFDSKKRELEADDEMEEFDHPALFFRRSMKSRENYPSSETDAEKPAENGSQKSSLPASVKFDEEKMFKSATHFEGCVENILLENPGLCVHETRVKPAVVEQHTDVDIPFSSTSKKDVKGLQSQTSTLTPVVVDQNTKDLLIFLFRTDPFMAGNRTHHYSTVLHLTPEQIAQWIREYQAQILDKYMEGSIQLDDLPKKLQELENEYLGQRARLLHHPETSQQVADLLEIDSAIVSEYISKRQQWDQNLKK</sequence>
<accession>A0AAE9JQ05</accession>
<gene>
    <name evidence="2" type="ORF">L5515_017366</name>
</gene>
<feature type="region of interest" description="Disordered" evidence="1">
    <location>
        <begin position="44"/>
        <end position="258"/>
    </location>
</feature>
<organism evidence="2 3">
    <name type="scientific">Caenorhabditis briggsae</name>
    <dbReference type="NCBI Taxonomy" id="6238"/>
    <lineage>
        <taxon>Eukaryota</taxon>
        <taxon>Metazoa</taxon>
        <taxon>Ecdysozoa</taxon>
        <taxon>Nematoda</taxon>
        <taxon>Chromadorea</taxon>
        <taxon>Rhabditida</taxon>
        <taxon>Rhabditina</taxon>
        <taxon>Rhabditomorpha</taxon>
        <taxon>Rhabditoidea</taxon>
        <taxon>Rhabditidae</taxon>
        <taxon>Peloderinae</taxon>
        <taxon>Caenorhabditis</taxon>
    </lineage>
</organism>
<keyword evidence="3" id="KW-1185">Reference proteome</keyword>